<sequence length="108" mass="12035">AAMFTILTMYIGSKTYETILTVAERSSVMIVTDCGEAVAEALTNAFHRGITLWNGHGGYSQTSKEVVYCVIVNIQWHDLVEIVHKTDETAFITAVPVHKIMGNFKNVW</sequence>
<name>I8J5Z5_9BACL</name>
<dbReference type="InterPro" id="IPR019264">
    <property type="entry name" value="DUF2179"/>
</dbReference>
<dbReference type="Gene3D" id="3.30.70.120">
    <property type="match status" value="1"/>
</dbReference>
<keyword evidence="3" id="KW-0812">Transmembrane</keyword>
<evidence type="ECO:0000313" key="8">
    <source>
        <dbReference type="Proteomes" id="UP000004080"/>
    </source>
</evidence>
<evidence type="ECO:0000259" key="6">
    <source>
        <dbReference type="Pfam" id="PF10035"/>
    </source>
</evidence>
<dbReference type="InterPro" id="IPR015867">
    <property type="entry name" value="N-reg_PII/ATP_PRibTrfase_C"/>
</dbReference>
<dbReference type="EMBL" id="AKKV01000009">
    <property type="protein sequence ID" value="EIT87226.1"/>
    <property type="molecule type" value="Genomic_DNA"/>
</dbReference>
<reference evidence="7 8" key="1">
    <citation type="journal article" date="2012" name="J. Bacteriol.">
        <title>Genome of Bacillus macauensis ZFHKF-1, a Long-Chain-Forming Bacterium.</title>
        <authorList>
            <person name="Cai L."/>
            <person name="Zhang T."/>
        </authorList>
    </citation>
    <scope>NUCLEOTIDE SEQUENCE [LARGE SCALE GENOMIC DNA]</scope>
    <source>
        <strain evidence="7 8">ZFHKF-1</strain>
    </source>
</reference>
<evidence type="ECO:0000256" key="5">
    <source>
        <dbReference type="ARBA" id="ARBA00023136"/>
    </source>
</evidence>
<feature type="non-terminal residue" evidence="7">
    <location>
        <position position="1"/>
    </location>
</feature>
<keyword evidence="4" id="KW-1133">Transmembrane helix</keyword>
<keyword evidence="5" id="KW-0472">Membrane</keyword>
<comment type="subcellular location">
    <subcellularLocation>
        <location evidence="1">Cell membrane</location>
        <topology evidence="1">Multi-pass membrane protein</topology>
    </subcellularLocation>
</comment>
<dbReference type="OrthoDB" id="265478at2"/>
<dbReference type="GO" id="GO:0005886">
    <property type="term" value="C:plasma membrane"/>
    <property type="evidence" value="ECO:0007669"/>
    <property type="project" value="UniProtKB-SubCell"/>
</dbReference>
<evidence type="ECO:0000256" key="3">
    <source>
        <dbReference type="ARBA" id="ARBA00022692"/>
    </source>
</evidence>
<dbReference type="PATRIC" id="fig|1196324.3.peg.250"/>
<protein>
    <recommendedName>
        <fullName evidence="6">DUF2179 domain-containing protein</fullName>
    </recommendedName>
</protein>
<dbReference type="eggNOG" id="COG1284">
    <property type="taxonomic scope" value="Bacteria"/>
</dbReference>
<gene>
    <name evidence="7" type="ORF">A374_01254</name>
</gene>
<dbReference type="PANTHER" id="PTHR33545:SF5">
    <property type="entry name" value="UPF0750 MEMBRANE PROTEIN YITT"/>
    <property type="match status" value="1"/>
</dbReference>
<dbReference type="CDD" id="cd16380">
    <property type="entry name" value="YitT_C"/>
    <property type="match status" value="1"/>
</dbReference>
<keyword evidence="2" id="KW-1003">Cell membrane</keyword>
<dbReference type="PANTHER" id="PTHR33545">
    <property type="entry name" value="UPF0750 MEMBRANE PROTEIN YITT-RELATED"/>
    <property type="match status" value="1"/>
</dbReference>
<evidence type="ECO:0000256" key="1">
    <source>
        <dbReference type="ARBA" id="ARBA00004651"/>
    </source>
</evidence>
<proteinExistence type="predicted"/>
<dbReference type="AlphaFoldDB" id="I8J5Z5"/>
<dbReference type="RefSeq" id="WP_007200355.1">
    <property type="nucleotide sequence ID" value="NZ_AKKV01000009.1"/>
</dbReference>
<feature type="domain" description="DUF2179" evidence="6">
    <location>
        <begin position="48"/>
        <end position="102"/>
    </location>
</feature>
<accession>I8J5Z5</accession>
<evidence type="ECO:0000256" key="4">
    <source>
        <dbReference type="ARBA" id="ARBA00022989"/>
    </source>
</evidence>
<dbReference type="STRING" id="1196324.A374_01254"/>
<comment type="caution">
    <text evidence="7">The sequence shown here is derived from an EMBL/GenBank/DDBJ whole genome shotgun (WGS) entry which is preliminary data.</text>
</comment>
<organism evidence="7 8">
    <name type="scientific">Fictibacillus macauensis ZFHKF-1</name>
    <dbReference type="NCBI Taxonomy" id="1196324"/>
    <lineage>
        <taxon>Bacteria</taxon>
        <taxon>Bacillati</taxon>
        <taxon>Bacillota</taxon>
        <taxon>Bacilli</taxon>
        <taxon>Bacillales</taxon>
        <taxon>Fictibacillaceae</taxon>
        <taxon>Fictibacillus</taxon>
    </lineage>
</organism>
<dbReference type="Pfam" id="PF10035">
    <property type="entry name" value="DUF2179"/>
    <property type="match status" value="1"/>
</dbReference>
<keyword evidence="8" id="KW-1185">Reference proteome</keyword>
<evidence type="ECO:0000256" key="2">
    <source>
        <dbReference type="ARBA" id="ARBA00022475"/>
    </source>
</evidence>
<dbReference type="Proteomes" id="UP000004080">
    <property type="component" value="Unassembled WGS sequence"/>
</dbReference>
<evidence type="ECO:0000313" key="7">
    <source>
        <dbReference type="EMBL" id="EIT87226.1"/>
    </source>
</evidence>
<dbReference type="InterPro" id="IPR051461">
    <property type="entry name" value="UPF0750_membrane"/>
</dbReference>